<organism evidence="12 13">
    <name type="scientific">Limosilactobacillus mucosae</name>
    <name type="common">Lactobacillus mucosae</name>
    <dbReference type="NCBI Taxonomy" id="97478"/>
    <lineage>
        <taxon>Bacteria</taxon>
        <taxon>Bacillati</taxon>
        <taxon>Bacillota</taxon>
        <taxon>Bacilli</taxon>
        <taxon>Lactobacillales</taxon>
        <taxon>Lactobacillaceae</taxon>
        <taxon>Limosilactobacillus</taxon>
    </lineage>
</organism>
<dbReference type="NCBIfam" id="TIGR00747">
    <property type="entry name" value="fabH"/>
    <property type="match status" value="1"/>
</dbReference>
<dbReference type="GO" id="GO:0005737">
    <property type="term" value="C:cytoplasm"/>
    <property type="evidence" value="ECO:0007669"/>
    <property type="project" value="UniProtKB-SubCell"/>
</dbReference>
<evidence type="ECO:0000256" key="2">
    <source>
        <dbReference type="ARBA" id="ARBA00022516"/>
    </source>
</evidence>
<gene>
    <name evidence="9 12" type="primary">fabH</name>
    <name evidence="12" type="ORF">LMUP508_00715</name>
</gene>
<comment type="subunit">
    <text evidence="9">Homodimer.</text>
</comment>
<dbReference type="InterPro" id="IPR013747">
    <property type="entry name" value="ACP_syn_III_C"/>
</dbReference>
<accession>A0A508YGN2</accession>
<dbReference type="GO" id="GO:0006633">
    <property type="term" value="P:fatty acid biosynthetic process"/>
    <property type="evidence" value="ECO:0007669"/>
    <property type="project" value="UniProtKB-UniRule"/>
</dbReference>
<evidence type="ECO:0000256" key="1">
    <source>
        <dbReference type="ARBA" id="ARBA00008642"/>
    </source>
</evidence>
<evidence type="ECO:0000256" key="3">
    <source>
        <dbReference type="ARBA" id="ARBA00022679"/>
    </source>
</evidence>
<dbReference type="PANTHER" id="PTHR43091">
    <property type="entry name" value="3-OXOACYL-[ACYL-CARRIER-PROTEIN] SYNTHASE"/>
    <property type="match status" value="1"/>
</dbReference>
<evidence type="ECO:0000259" key="11">
    <source>
        <dbReference type="Pfam" id="PF08545"/>
    </source>
</evidence>
<protein>
    <recommendedName>
        <fullName evidence="9">Beta-ketoacyl-[acyl-carrier-protein] synthase III</fullName>
        <shortName evidence="9">Beta-ketoacyl-ACP synthase III</shortName>
        <shortName evidence="9">KAS III</shortName>
        <ecNumber evidence="9">2.3.1.180</ecNumber>
    </recommendedName>
    <alternativeName>
        <fullName evidence="9">3-oxoacyl-[acyl-carrier-protein] synthase 3</fullName>
    </alternativeName>
    <alternativeName>
        <fullName evidence="9">3-oxoacyl-[acyl-carrier-protein] synthase III</fullName>
    </alternativeName>
</protein>
<comment type="domain">
    <text evidence="9">The last Arg residue of the ACP-binding site is essential for the weak association between ACP/AcpP and FabH.</text>
</comment>
<dbReference type="InterPro" id="IPR013751">
    <property type="entry name" value="ACP_syn_III_N"/>
</dbReference>
<evidence type="ECO:0000313" key="13">
    <source>
        <dbReference type="Proteomes" id="UP000365705"/>
    </source>
</evidence>
<name>A0A508YGN2_LIMMU</name>
<feature type="active site" evidence="9">
    <location>
        <position position="259"/>
    </location>
</feature>
<evidence type="ECO:0000256" key="7">
    <source>
        <dbReference type="ARBA" id="ARBA00023268"/>
    </source>
</evidence>
<dbReference type="EC" id="2.3.1.180" evidence="9"/>
<keyword evidence="4 9" id="KW-0276">Fatty acid metabolism</keyword>
<comment type="catalytic activity">
    <reaction evidence="9">
        <text>malonyl-[ACP] + acetyl-CoA + H(+) = 3-oxobutanoyl-[ACP] + CO2 + CoA</text>
        <dbReference type="Rhea" id="RHEA:12080"/>
        <dbReference type="Rhea" id="RHEA-COMP:9623"/>
        <dbReference type="Rhea" id="RHEA-COMP:9625"/>
        <dbReference type="ChEBI" id="CHEBI:15378"/>
        <dbReference type="ChEBI" id="CHEBI:16526"/>
        <dbReference type="ChEBI" id="CHEBI:57287"/>
        <dbReference type="ChEBI" id="CHEBI:57288"/>
        <dbReference type="ChEBI" id="CHEBI:78449"/>
        <dbReference type="ChEBI" id="CHEBI:78450"/>
        <dbReference type="EC" id="2.3.1.180"/>
    </reaction>
</comment>
<dbReference type="GO" id="GO:0004315">
    <property type="term" value="F:3-oxoacyl-[acyl-carrier-protein] synthase activity"/>
    <property type="evidence" value="ECO:0007669"/>
    <property type="project" value="InterPro"/>
</dbReference>
<comment type="function">
    <text evidence="9">Catalyzes the condensation reaction of fatty acid synthesis by the addition to an acyl acceptor of two carbons from malonyl-ACP. Catalyzes the first condensation reaction which initiates fatty acid synthesis and may therefore play a role in governing the total rate of fatty acid production. Possesses both acetoacetyl-ACP synthase and acetyl transacylase activities. Its substrate specificity determines the biosynthesis of branched-chain and/or straight-chain of fatty acids.</text>
</comment>
<keyword evidence="3 9" id="KW-0808">Transferase</keyword>
<keyword evidence="9" id="KW-0963">Cytoplasm</keyword>
<reference evidence="12 13" key="1">
    <citation type="submission" date="2019-06" db="EMBL/GenBank/DDBJ databases">
        <authorList>
            <person name="Rodrigo-Torres L."/>
            <person name="Arahal R. D."/>
            <person name="Lucena T."/>
        </authorList>
    </citation>
    <scope>NUCLEOTIDE SEQUENCE [LARGE SCALE GENOMIC DNA]</scope>
    <source>
        <strain evidence="12 13">INIA P508</strain>
    </source>
</reference>
<dbReference type="GO" id="GO:0033818">
    <property type="term" value="F:beta-ketoacyl-acyl-carrier-protein synthase III activity"/>
    <property type="evidence" value="ECO:0007669"/>
    <property type="project" value="UniProtKB-UniRule"/>
</dbReference>
<evidence type="ECO:0000256" key="9">
    <source>
        <dbReference type="HAMAP-Rule" id="MF_01815"/>
    </source>
</evidence>
<comment type="similarity">
    <text evidence="1 9">Belongs to the thiolase-like superfamily. FabH family.</text>
</comment>
<feature type="domain" description="Beta-ketoacyl-[acyl-carrier-protein] synthase III C-terminal" evidence="10">
    <location>
        <begin position="244"/>
        <end position="332"/>
    </location>
</feature>
<evidence type="ECO:0000256" key="4">
    <source>
        <dbReference type="ARBA" id="ARBA00022832"/>
    </source>
</evidence>
<dbReference type="Proteomes" id="UP000365705">
    <property type="component" value="Unassembled WGS sequence"/>
</dbReference>
<dbReference type="PANTHER" id="PTHR43091:SF1">
    <property type="entry name" value="BETA-KETOACYL-[ACYL-CARRIER-PROTEIN] SYNTHASE III, CHLOROPLASTIC"/>
    <property type="match status" value="1"/>
</dbReference>
<evidence type="ECO:0000256" key="5">
    <source>
        <dbReference type="ARBA" id="ARBA00023098"/>
    </source>
</evidence>
<dbReference type="EMBL" id="CABFNH010000007">
    <property type="protein sequence ID" value="VTZ89155.1"/>
    <property type="molecule type" value="Genomic_DNA"/>
</dbReference>
<dbReference type="AlphaFoldDB" id="A0A508YGN2"/>
<dbReference type="Pfam" id="PF08541">
    <property type="entry name" value="ACP_syn_III_C"/>
    <property type="match status" value="1"/>
</dbReference>
<dbReference type="InterPro" id="IPR004655">
    <property type="entry name" value="FabH"/>
</dbReference>
<keyword evidence="8 9" id="KW-0012">Acyltransferase</keyword>
<dbReference type="SUPFAM" id="SSF53901">
    <property type="entry name" value="Thiolase-like"/>
    <property type="match status" value="1"/>
</dbReference>
<dbReference type="InterPro" id="IPR016039">
    <property type="entry name" value="Thiolase-like"/>
</dbReference>
<evidence type="ECO:0000313" key="12">
    <source>
        <dbReference type="EMBL" id="VTZ89155.1"/>
    </source>
</evidence>
<proteinExistence type="inferred from homology"/>
<dbReference type="CDD" id="cd00830">
    <property type="entry name" value="KAS_III"/>
    <property type="match status" value="1"/>
</dbReference>
<dbReference type="NCBIfam" id="NF006829">
    <property type="entry name" value="PRK09352.1"/>
    <property type="match status" value="1"/>
</dbReference>
<dbReference type="HAMAP" id="MF_01815">
    <property type="entry name" value="FabH"/>
    <property type="match status" value="1"/>
</dbReference>
<evidence type="ECO:0000256" key="6">
    <source>
        <dbReference type="ARBA" id="ARBA00023160"/>
    </source>
</evidence>
<feature type="active site" evidence="9">
    <location>
        <position position="120"/>
    </location>
</feature>
<keyword evidence="5 9" id="KW-0443">Lipid metabolism</keyword>
<feature type="region of interest" description="ACP-binding" evidence="9">
    <location>
        <begin position="260"/>
        <end position="264"/>
    </location>
</feature>
<feature type="domain" description="Beta-ketoacyl-[acyl-carrier-protein] synthase III N-terminal" evidence="11">
    <location>
        <begin position="114"/>
        <end position="191"/>
    </location>
</feature>
<dbReference type="Gene3D" id="3.40.47.10">
    <property type="match status" value="1"/>
</dbReference>
<keyword evidence="6 9" id="KW-0275">Fatty acid biosynthesis</keyword>
<dbReference type="Pfam" id="PF08545">
    <property type="entry name" value="ACP_syn_III"/>
    <property type="match status" value="1"/>
</dbReference>
<evidence type="ECO:0000256" key="8">
    <source>
        <dbReference type="ARBA" id="ARBA00023315"/>
    </source>
</evidence>
<evidence type="ECO:0000259" key="10">
    <source>
        <dbReference type="Pfam" id="PF08541"/>
    </source>
</evidence>
<dbReference type="UniPathway" id="UPA00094"/>
<keyword evidence="7 9" id="KW-0511">Multifunctional enzyme</keyword>
<keyword evidence="2 9" id="KW-0444">Lipid biosynthesis</keyword>
<comment type="pathway">
    <text evidence="9">Lipid metabolism; fatty acid biosynthesis.</text>
</comment>
<feature type="active site" evidence="9">
    <location>
        <position position="289"/>
    </location>
</feature>
<sequence length="332" mass="36118">MPERMRKPLEDLKIVQTASWVPDQVIDNDDLSRIMDTSDDWIQSRTGIKRRHISKHENTADLASKTGQLLLEKSGWQAEELNLILVATMSPDAYTPSTAAIVQGRLQAKNAVAFDVSAACSGFVYGLAVASQMMSTGMVKKAMVIGSEVLSKLIDWHDRTTAVLFGDGAGGVLLEKVPVKAPTLLGLQLKTFGELSNELSAGMTSSGNTFPKSLTELTPFKMNGRAVYRFATHEVPESILQASAQNKLTLDQIDVFLLHQANARIIKQVAKRLKQPLEKFPINIAEYGNTSAASEPILLDECVEKGMIKRGDILALSGFGGGLTTGTIILRY</sequence>
<comment type="subcellular location">
    <subcellularLocation>
        <location evidence="9">Cytoplasm</location>
    </subcellularLocation>
</comment>